<protein>
    <submittedName>
        <fullName evidence="1">Uncharacterized protein</fullName>
    </submittedName>
</protein>
<accession>A0AAV6P102</accession>
<dbReference type="EMBL" id="JAGKQH010000002">
    <property type="protein sequence ID" value="KAG6605988.1"/>
    <property type="molecule type" value="Genomic_DNA"/>
</dbReference>
<proteinExistence type="predicted"/>
<gene>
    <name evidence="1" type="ORF">SDJN03_03305</name>
</gene>
<name>A0AAV6P102_9ROSI</name>
<evidence type="ECO:0000313" key="2">
    <source>
        <dbReference type="Proteomes" id="UP000685013"/>
    </source>
</evidence>
<dbReference type="Proteomes" id="UP000685013">
    <property type="component" value="Chromosome 2"/>
</dbReference>
<sequence length="86" mass="9624">MEILSLVALQNDSNSSARSVSDLQFGRPFSSSDFTFLETPFLYQVDFSKDLADSLMEFTDERAAKIKHSPTKKAVKGKAIRSKFEA</sequence>
<comment type="caution">
    <text evidence="1">The sequence shown here is derived from an EMBL/GenBank/DDBJ whole genome shotgun (WGS) entry which is preliminary data.</text>
</comment>
<feature type="non-terminal residue" evidence="1">
    <location>
        <position position="1"/>
    </location>
</feature>
<reference evidence="1 2" key="1">
    <citation type="journal article" date="2021" name="Hortic Res">
        <title>The domestication of Cucurbita argyrosperma as revealed by the genome of its wild relative.</title>
        <authorList>
            <person name="Barrera-Redondo J."/>
            <person name="Sanchez-de la Vega G."/>
            <person name="Aguirre-Liguori J.A."/>
            <person name="Castellanos-Morales G."/>
            <person name="Gutierrez-Guerrero Y.T."/>
            <person name="Aguirre-Dugua X."/>
            <person name="Aguirre-Planter E."/>
            <person name="Tenaillon M.I."/>
            <person name="Lira-Saade R."/>
            <person name="Eguiarte L.E."/>
        </authorList>
    </citation>
    <scope>NUCLEOTIDE SEQUENCE [LARGE SCALE GENOMIC DNA]</scope>
    <source>
        <strain evidence="1">JBR-2021</strain>
    </source>
</reference>
<organism evidence="1 2">
    <name type="scientific">Cucurbita argyrosperma subsp. sororia</name>
    <dbReference type="NCBI Taxonomy" id="37648"/>
    <lineage>
        <taxon>Eukaryota</taxon>
        <taxon>Viridiplantae</taxon>
        <taxon>Streptophyta</taxon>
        <taxon>Embryophyta</taxon>
        <taxon>Tracheophyta</taxon>
        <taxon>Spermatophyta</taxon>
        <taxon>Magnoliopsida</taxon>
        <taxon>eudicotyledons</taxon>
        <taxon>Gunneridae</taxon>
        <taxon>Pentapetalae</taxon>
        <taxon>rosids</taxon>
        <taxon>fabids</taxon>
        <taxon>Cucurbitales</taxon>
        <taxon>Cucurbitaceae</taxon>
        <taxon>Cucurbiteae</taxon>
        <taxon>Cucurbita</taxon>
    </lineage>
</organism>
<keyword evidence="2" id="KW-1185">Reference proteome</keyword>
<dbReference type="AlphaFoldDB" id="A0AAV6P102"/>
<evidence type="ECO:0000313" key="1">
    <source>
        <dbReference type="EMBL" id="KAG6605988.1"/>
    </source>
</evidence>